<dbReference type="CDD" id="cd16027">
    <property type="entry name" value="SGSH"/>
    <property type="match status" value="1"/>
</dbReference>
<dbReference type="InterPro" id="IPR017850">
    <property type="entry name" value="Alkaline_phosphatase_core_sf"/>
</dbReference>
<gene>
    <name evidence="3" type="ORF">ENH87_08430</name>
</gene>
<evidence type="ECO:0000256" key="1">
    <source>
        <dbReference type="SAM" id="SignalP"/>
    </source>
</evidence>
<organism evidence="3">
    <name type="scientific">Pricia antarctica</name>
    <dbReference type="NCBI Taxonomy" id="641691"/>
    <lineage>
        <taxon>Bacteria</taxon>
        <taxon>Pseudomonadati</taxon>
        <taxon>Bacteroidota</taxon>
        <taxon>Flavobacteriia</taxon>
        <taxon>Flavobacteriales</taxon>
        <taxon>Flavobacteriaceae</taxon>
        <taxon>Pricia</taxon>
    </lineage>
</organism>
<dbReference type="AlphaFoldDB" id="A0A831QQJ2"/>
<dbReference type="EMBL" id="DRGL01000027">
    <property type="protein sequence ID" value="HEA20932.1"/>
    <property type="molecule type" value="Genomic_DNA"/>
</dbReference>
<dbReference type="InterPro" id="IPR052701">
    <property type="entry name" value="GAG_Ulvan_Degrading_Sulfatases"/>
</dbReference>
<accession>A0A831QQJ2</accession>
<reference evidence="3" key="1">
    <citation type="journal article" date="2020" name="mSystems">
        <title>Genome- and Community-Level Interaction Insights into Carbon Utilization and Element Cycling Functions of Hydrothermarchaeota in Hydrothermal Sediment.</title>
        <authorList>
            <person name="Zhou Z."/>
            <person name="Liu Y."/>
            <person name="Xu W."/>
            <person name="Pan J."/>
            <person name="Luo Z.H."/>
            <person name="Li M."/>
        </authorList>
    </citation>
    <scope>NUCLEOTIDE SEQUENCE [LARGE SCALE GENOMIC DNA]</scope>
    <source>
        <strain evidence="3">HyVt-345</strain>
    </source>
</reference>
<name>A0A831QQJ2_9FLAO</name>
<protein>
    <submittedName>
        <fullName evidence="3">Heparan N-sulfatase</fullName>
    </submittedName>
</protein>
<keyword evidence="1" id="KW-0732">Signal</keyword>
<dbReference type="Pfam" id="PF00884">
    <property type="entry name" value="Sulfatase"/>
    <property type="match status" value="1"/>
</dbReference>
<dbReference type="Gene3D" id="3.40.720.10">
    <property type="entry name" value="Alkaline Phosphatase, subunit A"/>
    <property type="match status" value="1"/>
</dbReference>
<dbReference type="SUPFAM" id="SSF53649">
    <property type="entry name" value="Alkaline phosphatase-like"/>
    <property type="match status" value="1"/>
</dbReference>
<dbReference type="InterPro" id="IPR000917">
    <property type="entry name" value="Sulfatase_N"/>
</dbReference>
<evidence type="ECO:0000313" key="3">
    <source>
        <dbReference type="EMBL" id="HEA20932.1"/>
    </source>
</evidence>
<feature type="chain" id="PRO_5032879108" evidence="1">
    <location>
        <begin position="23"/>
        <end position="550"/>
    </location>
</feature>
<dbReference type="PANTHER" id="PTHR43751:SF1">
    <property type="entry name" value="SULFATASE ATSG-RELATED"/>
    <property type="match status" value="1"/>
</dbReference>
<dbReference type="PANTHER" id="PTHR43751">
    <property type="entry name" value="SULFATASE"/>
    <property type="match status" value="1"/>
</dbReference>
<sequence length="550" mass="63105">MVKKALLSIISFALIIVGCENAEDKSESKKIAKGEEQKRPNILFAIMDDATYLHMGAYGCTWVDTPNFDRVAENGLLFKRTYANNAKCAPSRSNILTGRNSWQLEQAANHWPNFPHKFKVFTEVLGQHGYQVGYTGKGWAPGVAKNADGSKRDLLVKAYQEERTTPPTEFISNIDYAANFNVFIKEGKKSKKPFFFWYGGIEPHRGYEYGSGIEKGGKHVWEIPNKDLYDFWPANDSIKTDLLDYAFEIEYFDQQLGKMLQMLDASGELDNTIVVVTADNGMPFPRIKGQEYEYSNHLPLAVMWADGIEHPGRKIEDYISFIDFAPTFLEVAGVEQYETGMAAITGKSFAPFFSSSNTVMAKKKDNYVLIGKERHDIGRPHDWGYPVRGIVKDGMLYLHNFKTDRWPVGNPETGYANTDGAATKTVVLNTVYNKEMAKYWEWNFGKRPQDELYDISKDPDCLENLAFTECYEPITKKLREELYAKLKEQKDPRMFGKGDVFENYKYADKGGVNFYERYQNHDTILRWGWLNDSDFQDISDLDYIDKKIRD</sequence>
<dbReference type="Proteomes" id="UP000886191">
    <property type="component" value="Unassembled WGS sequence"/>
</dbReference>
<evidence type="ECO:0000259" key="2">
    <source>
        <dbReference type="Pfam" id="PF00884"/>
    </source>
</evidence>
<feature type="domain" description="Sulfatase N-terminal" evidence="2">
    <location>
        <begin position="40"/>
        <end position="334"/>
    </location>
</feature>
<comment type="caution">
    <text evidence="3">The sequence shown here is derived from an EMBL/GenBank/DDBJ whole genome shotgun (WGS) entry which is preliminary data.</text>
</comment>
<feature type="signal peptide" evidence="1">
    <location>
        <begin position="1"/>
        <end position="22"/>
    </location>
</feature>
<dbReference type="PROSITE" id="PS51257">
    <property type="entry name" value="PROKAR_LIPOPROTEIN"/>
    <property type="match status" value="1"/>
</dbReference>
<proteinExistence type="predicted"/>